<organism evidence="1 2">
    <name type="scientific">Citrus sinensis</name>
    <name type="common">Sweet orange</name>
    <name type="synonym">Citrus aurantium var. sinensis</name>
    <dbReference type="NCBI Taxonomy" id="2711"/>
    <lineage>
        <taxon>Eukaryota</taxon>
        <taxon>Viridiplantae</taxon>
        <taxon>Streptophyta</taxon>
        <taxon>Embryophyta</taxon>
        <taxon>Tracheophyta</taxon>
        <taxon>Spermatophyta</taxon>
        <taxon>Magnoliopsida</taxon>
        <taxon>eudicotyledons</taxon>
        <taxon>Gunneridae</taxon>
        <taxon>Pentapetalae</taxon>
        <taxon>rosids</taxon>
        <taxon>malvids</taxon>
        <taxon>Sapindales</taxon>
        <taxon>Rutaceae</taxon>
        <taxon>Aurantioideae</taxon>
        <taxon>Citrus</taxon>
    </lineage>
</organism>
<keyword evidence="2" id="KW-1185">Reference proteome</keyword>
<accession>A0ACB8NI22</accession>
<sequence>MAFPNELAAGREELSPKRKMGRGKIEIKRIENTTNRQVTFCKRRNGLLKKAYELSVLCDAEVSLIVFSSRGRLYEYSNNSVKSTIDRYKKATADTSNTGSICEANAQFYQQEAAKLRIQISNMQNSNRNMLGESLSGLNFKELKNMETRLEKALFKWGGGIHNFRSDDRLLNIEDLMKEVDLHNSNQLLRAKIAENERGQQNMNLMQGGSSYEIIQSQPFDSRSYFQVNALQPTNHYPRQDQMALQLVYEYPLLPKLSQLIYKFNYLIIALLQMYSSVALIVDRDSDFPP</sequence>
<comment type="caution">
    <text evidence="1">The sequence shown here is derived from an EMBL/GenBank/DDBJ whole genome shotgun (WGS) entry which is preliminary data.</text>
</comment>
<dbReference type="Proteomes" id="UP000829398">
    <property type="component" value="Chromosome 2"/>
</dbReference>
<reference evidence="2" key="1">
    <citation type="journal article" date="2023" name="Hortic. Res.">
        <title>A chromosome-level phased genome enabling allele-level studies in sweet orange: a case study on citrus Huanglongbing tolerance.</title>
        <authorList>
            <person name="Wu B."/>
            <person name="Yu Q."/>
            <person name="Deng Z."/>
            <person name="Duan Y."/>
            <person name="Luo F."/>
            <person name="Gmitter F. Jr."/>
        </authorList>
    </citation>
    <scope>NUCLEOTIDE SEQUENCE [LARGE SCALE GENOMIC DNA]</scope>
    <source>
        <strain evidence="2">cv. Valencia</strain>
    </source>
</reference>
<proteinExistence type="predicted"/>
<gene>
    <name evidence="1" type="ORF">KPL71_005895</name>
</gene>
<protein>
    <submittedName>
        <fullName evidence="1">Floral homeotic protein AGAMOUS</fullName>
    </submittedName>
</protein>
<dbReference type="EMBL" id="CM039171">
    <property type="protein sequence ID" value="KAH9797513.1"/>
    <property type="molecule type" value="Genomic_DNA"/>
</dbReference>
<evidence type="ECO:0000313" key="1">
    <source>
        <dbReference type="EMBL" id="KAH9797513.1"/>
    </source>
</evidence>
<name>A0ACB8NI22_CITSI</name>
<evidence type="ECO:0000313" key="2">
    <source>
        <dbReference type="Proteomes" id="UP000829398"/>
    </source>
</evidence>